<evidence type="ECO:0000313" key="3">
    <source>
        <dbReference type="Proteomes" id="UP000295777"/>
    </source>
</evidence>
<protein>
    <submittedName>
        <fullName evidence="2">Putative Fe-Mo cluster-binding NifX family protein</fullName>
    </submittedName>
</protein>
<reference evidence="2 3" key="1">
    <citation type="submission" date="2019-03" db="EMBL/GenBank/DDBJ databases">
        <title>Genomic Encyclopedia of Archaeal and Bacterial Type Strains, Phase II (KMG-II): from individual species to whole genera.</title>
        <authorList>
            <person name="Goeker M."/>
        </authorList>
    </citation>
    <scope>NUCLEOTIDE SEQUENCE [LARGE SCALE GENOMIC DNA]</scope>
    <source>
        <strain evidence="2 3">DSM 24425</strain>
    </source>
</reference>
<keyword evidence="3" id="KW-1185">Reference proteome</keyword>
<dbReference type="Proteomes" id="UP000295777">
    <property type="component" value="Unassembled WGS sequence"/>
</dbReference>
<comment type="caution">
    <text evidence="2">The sequence shown here is derived from an EMBL/GenBank/DDBJ whole genome shotgun (WGS) entry which is preliminary data.</text>
</comment>
<dbReference type="InterPro" id="IPR003731">
    <property type="entry name" value="Di-Nase_FeMo-co_biosynth"/>
</dbReference>
<dbReference type="SUPFAM" id="SSF53146">
    <property type="entry name" value="Nitrogenase accessory factor-like"/>
    <property type="match status" value="1"/>
</dbReference>
<proteinExistence type="predicted"/>
<dbReference type="OrthoDB" id="9807451at2"/>
<dbReference type="CDD" id="cd00851">
    <property type="entry name" value="MTH1175"/>
    <property type="match status" value="1"/>
</dbReference>
<dbReference type="Gene3D" id="3.30.420.130">
    <property type="entry name" value="Dinitrogenase iron-molybdenum cofactor biosynthesis domain"/>
    <property type="match status" value="1"/>
</dbReference>
<dbReference type="PANTHER" id="PTHR42983:SF1">
    <property type="entry name" value="IRON-MOLYBDENUM PROTEIN"/>
    <property type="match status" value="1"/>
</dbReference>
<sequence length="124" mass="13822">MRIAVPVLDTEVGGRRLVNAHFGKSNLFAIVDTASGSVEIVENPGLHVERGRGVFIAEMFKEKKVDVVLVKEMGPGAFDKVRNRLGIKVYLVPPEVKFLDDAVEKFKRGELPELLEPNEDEHRA</sequence>
<organism evidence="2 3">
    <name type="scientific">Phorcysia thermohydrogeniphila</name>
    <dbReference type="NCBI Taxonomy" id="936138"/>
    <lineage>
        <taxon>Bacteria</taxon>
        <taxon>Pseudomonadati</taxon>
        <taxon>Aquificota</taxon>
        <taxon>Aquificia</taxon>
        <taxon>Desulfurobacteriales</taxon>
        <taxon>Desulfurobacteriaceae</taxon>
        <taxon>Phorcysia</taxon>
    </lineage>
</organism>
<evidence type="ECO:0000259" key="1">
    <source>
        <dbReference type="Pfam" id="PF02579"/>
    </source>
</evidence>
<dbReference type="EMBL" id="SMFV01000005">
    <property type="protein sequence ID" value="TCK03357.1"/>
    <property type="molecule type" value="Genomic_DNA"/>
</dbReference>
<dbReference type="Pfam" id="PF02579">
    <property type="entry name" value="Nitro_FeMo-Co"/>
    <property type="match status" value="1"/>
</dbReference>
<evidence type="ECO:0000313" key="2">
    <source>
        <dbReference type="EMBL" id="TCK03357.1"/>
    </source>
</evidence>
<dbReference type="PANTHER" id="PTHR42983">
    <property type="entry name" value="DINITROGENASE IRON-MOLYBDENUM COFACTOR PROTEIN-RELATED"/>
    <property type="match status" value="1"/>
</dbReference>
<dbReference type="AlphaFoldDB" id="A0A4R1G5X8"/>
<gene>
    <name evidence="2" type="ORF">CLV27_1431</name>
</gene>
<dbReference type="RefSeq" id="WP_132527248.1">
    <property type="nucleotide sequence ID" value="NZ_SMFV01000005.1"/>
</dbReference>
<dbReference type="InterPro" id="IPR033913">
    <property type="entry name" value="MTH1175_dom"/>
</dbReference>
<name>A0A4R1G5X8_9BACT</name>
<dbReference type="InterPro" id="IPR036105">
    <property type="entry name" value="DiNase_FeMo-co_biosyn_sf"/>
</dbReference>
<feature type="domain" description="Dinitrogenase iron-molybdenum cofactor biosynthesis" evidence="1">
    <location>
        <begin position="17"/>
        <end position="107"/>
    </location>
</feature>
<accession>A0A4R1G5X8</accession>